<dbReference type="SMART" id="SM00267">
    <property type="entry name" value="GGDEF"/>
    <property type="match status" value="1"/>
</dbReference>
<feature type="domain" description="GGDEF" evidence="5">
    <location>
        <begin position="170"/>
        <end position="305"/>
    </location>
</feature>
<dbReference type="GO" id="GO:0052621">
    <property type="term" value="F:diguanylate cyclase activity"/>
    <property type="evidence" value="ECO:0007669"/>
    <property type="project" value="UniProtKB-EC"/>
</dbReference>
<dbReference type="PANTHER" id="PTHR45138:SF9">
    <property type="entry name" value="DIGUANYLATE CYCLASE DGCM-RELATED"/>
    <property type="match status" value="1"/>
</dbReference>
<proteinExistence type="predicted"/>
<dbReference type="RefSeq" id="WP_161071253.1">
    <property type="nucleotide sequence ID" value="NZ_CP086370.1"/>
</dbReference>
<evidence type="ECO:0000259" key="5">
    <source>
        <dbReference type="PROSITE" id="PS50887"/>
    </source>
</evidence>
<dbReference type="InterPro" id="IPR000160">
    <property type="entry name" value="GGDEF_dom"/>
</dbReference>
<reference evidence="6 7" key="1">
    <citation type="submission" date="2019-12" db="EMBL/GenBank/DDBJ databases">
        <title>Novel species isolated from a subtropical stream in China.</title>
        <authorList>
            <person name="Lu H."/>
        </authorList>
    </citation>
    <scope>NUCLEOTIDE SEQUENCE [LARGE SCALE GENOMIC DNA]</scope>
    <source>
        <strain evidence="6 7">FT127W</strain>
    </source>
</reference>
<evidence type="ECO:0000256" key="3">
    <source>
        <dbReference type="SAM" id="MobiDB-lite"/>
    </source>
</evidence>
<dbReference type="InterPro" id="IPR043128">
    <property type="entry name" value="Rev_trsase/Diguanyl_cyclase"/>
</dbReference>
<dbReference type="EMBL" id="WWCU01000004">
    <property type="protein sequence ID" value="MYN06871.1"/>
    <property type="molecule type" value="Genomic_DNA"/>
</dbReference>
<feature type="compositionally biased region" description="Basic and acidic residues" evidence="3">
    <location>
        <begin position="294"/>
        <end position="312"/>
    </location>
</feature>
<evidence type="ECO:0000313" key="6">
    <source>
        <dbReference type="EMBL" id="MYN06871.1"/>
    </source>
</evidence>
<evidence type="ECO:0000256" key="4">
    <source>
        <dbReference type="SAM" id="Phobius"/>
    </source>
</evidence>
<feature type="transmembrane region" description="Helical" evidence="4">
    <location>
        <begin position="102"/>
        <end position="120"/>
    </location>
</feature>
<keyword evidence="4" id="KW-0472">Membrane</keyword>
<sequence length="312" mass="34667">MLKLHRPYLILSALGLLLFPMLYASLGVAKPLSHWKWLDIFCEGGTAAMAGIWLLITLSSRPGGLVTRLLALGLAAIMLGSWADCLDEFFHIAKDQVWDNWLEALMPLGMLTLTAGLYYWRQEQFNLNEHLQKRERLFRDHRAFDRVTQLAGADYLRAQIRLEHERAPGTACALVLLDIDGFHKINRELGQREGDRVLQAVGHMLLLNLRNEDLLCRYAGDRYAILLPGMGQAEAQELAEHVCAMVGSMRHSAPGGRVRVGLRHACTMAEGNPEALLAELGKAVDLASAQASGKDGEADRMHADVRRKPAMA</sequence>
<dbReference type="PANTHER" id="PTHR45138">
    <property type="entry name" value="REGULATORY COMPONENTS OF SENSORY TRANSDUCTION SYSTEM"/>
    <property type="match status" value="1"/>
</dbReference>
<dbReference type="NCBIfam" id="TIGR00254">
    <property type="entry name" value="GGDEF"/>
    <property type="match status" value="1"/>
</dbReference>
<evidence type="ECO:0000256" key="1">
    <source>
        <dbReference type="ARBA" id="ARBA00012528"/>
    </source>
</evidence>
<dbReference type="Gene3D" id="3.30.70.270">
    <property type="match status" value="1"/>
</dbReference>
<feature type="region of interest" description="Disordered" evidence="3">
    <location>
        <begin position="291"/>
        <end position="312"/>
    </location>
</feature>
<comment type="catalytic activity">
    <reaction evidence="2">
        <text>2 GTP = 3',3'-c-di-GMP + 2 diphosphate</text>
        <dbReference type="Rhea" id="RHEA:24898"/>
        <dbReference type="ChEBI" id="CHEBI:33019"/>
        <dbReference type="ChEBI" id="CHEBI:37565"/>
        <dbReference type="ChEBI" id="CHEBI:58805"/>
        <dbReference type="EC" id="2.7.7.65"/>
    </reaction>
</comment>
<comment type="caution">
    <text evidence="6">The sequence shown here is derived from an EMBL/GenBank/DDBJ whole genome shotgun (WGS) entry which is preliminary data.</text>
</comment>
<keyword evidence="4" id="KW-1133">Transmembrane helix</keyword>
<dbReference type="Pfam" id="PF00990">
    <property type="entry name" value="GGDEF"/>
    <property type="match status" value="1"/>
</dbReference>
<accession>A0A7X4H8Y9</accession>
<dbReference type="Proteomes" id="UP000450676">
    <property type="component" value="Unassembled WGS sequence"/>
</dbReference>
<evidence type="ECO:0000256" key="2">
    <source>
        <dbReference type="ARBA" id="ARBA00034247"/>
    </source>
</evidence>
<dbReference type="GO" id="GO:0043709">
    <property type="term" value="P:cell adhesion involved in single-species biofilm formation"/>
    <property type="evidence" value="ECO:0007669"/>
    <property type="project" value="TreeGrafter"/>
</dbReference>
<dbReference type="PROSITE" id="PS50887">
    <property type="entry name" value="GGDEF"/>
    <property type="match status" value="1"/>
</dbReference>
<dbReference type="GO" id="GO:1902201">
    <property type="term" value="P:negative regulation of bacterial-type flagellum-dependent cell motility"/>
    <property type="evidence" value="ECO:0007669"/>
    <property type="project" value="TreeGrafter"/>
</dbReference>
<dbReference type="GO" id="GO:0005886">
    <property type="term" value="C:plasma membrane"/>
    <property type="evidence" value="ECO:0007669"/>
    <property type="project" value="TreeGrafter"/>
</dbReference>
<dbReference type="AlphaFoldDB" id="A0A7X4H8Y9"/>
<dbReference type="CDD" id="cd01949">
    <property type="entry name" value="GGDEF"/>
    <property type="match status" value="1"/>
</dbReference>
<feature type="transmembrane region" description="Helical" evidence="4">
    <location>
        <begin position="37"/>
        <end position="58"/>
    </location>
</feature>
<dbReference type="InterPro" id="IPR050469">
    <property type="entry name" value="Diguanylate_Cyclase"/>
</dbReference>
<name>A0A7X4H8Y9_9BURK</name>
<keyword evidence="7" id="KW-1185">Reference proteome</keyword>
<dbReference type="SUPFAM" id="SSF55073">
    <property type="entry name" value="Nucleotide cyclase"/>
    <property type="match status" value="1"/>
</dbReference>
<keyword evidence="4" id="KW-0812">Transmembrane</keyword>
<gene>
    <name evidence="6" type="ORF">GTP77_05920</name>
</gene>
<feature type="transmembrane region" description="Helical" evidence="4">
    <location>
        <begin position="65"/>
        <end position="82"/>
    </location>
</feature>
<dbReference type="EC" id="2.7.7.65" evidence="1"/>
<protein>
    <recommendedName>
        <fullName evidence="1">diguanylate cyclase</fullName>
        <ecNumber evidence="1">2.7.7.65</ecNumber>
    </recommendedName>
</protein>
<organism evidence="6 7">
    <name type="scientific">Pseudoduganella aquatica</name>
    <dbReference type="NCBI Taxonomy" id="2660641"/>
    <lineage>
        <taxon>Bacteria</taxon>
        <taxon>Pseudomonadati</taxon>
        <taxon>Pseudomonadota</taxon>
        <taxon>Betaproteobacteria</taxon>
        <taxon>Burkholderiales</taxon>
        <taxon>Oxalobacteraceae</taxon>
        <taxon>Telluria group</taxon>
        <taxon>Pseudoduganella</taxon>
    </lineage>
</organism>
<evidence type="ECO:0000313" key="7">
    <source>
        <dbReference type="Proteomes" id="UP000450676"/>
    </source>
</evidence>
<dbReference type="InterPro" id="IPR029787">
    <property type="entry name" value="Nucleotide_cyclase"/>
</dbReference>